<dbReference type="PANTHER" id="PTHR37807:SF3">
    <property type="entry name" value="OS07G0160300 PROTEIN"/>
    <property type="match status" value="1"/>
</dbReference>
<organism evidence="1 2">
    <name type="scientific">Tumebacillus avium</name>
    <dbReference type="NCBI Taxonomy" id="1903704"/>
    <lineage>
        <taxon>Bacteria</taxon>
        <taxon>Bacillati</taxon>
        <taxon>Bacillota</taxon>
        <taxon>Bacilli</taxon>
        <taxon>Bacillales</taxon>
        <taxon>Alicyclobacillaceae</taxon>
        <taxon>Tumebacillus</taxon>
    </lineage>
</organism>
<dbReference type="Gene3D" id="3.40.50.300">
    <property type="entry name" value="P-loop containing nucleotide triphosphate hydrolases"/>
    <property type="match status" value="1"/>
</dbReference>
<dbReference type="Proteomes" id="UP000195437">
    <property type="component" value="Chromosome"/>
</dbReference>
<evidence type="ECO:0000313" key="2">
    <source>
        <dbReference type="Proteomes" id="UP000195437"/>
    </source>
</evidence>
<name>A0A1Y0IPQ5_9BACL</name>
<dbReference type="SUPFAM" id="SSF52540">
    <property type="entry name" value="P-loop containing nucleoside triphosphate hydrolases"/>
    <property type="match status" value="1"/>
</dbReference>
<dbReference type="GO" id="GO:0005524">
    <property type="term" value="F:ATP binding"/>
    <property type="evidence" value="ECO:0007669"/>
    <property type="project" value="UniProtKB-KW"/>
</dbReference>
<gene>
    <name evidence="1" type="ORF">CBW65_10130</name>
</gene>
<dbReference type="Pfam" id="PF13671">
    <property type="entry name" value="AAA_33"/>
    <property type="match status" value="1"/>
</dbReference>
<evidence type="ECO:0000313" key="1">
    <source>
        <dbReference type="EMBL" id="ARU61314.1"/>
    </source>
</evidence>
<dbReference type="RefSeq" id="WP_087456693.1">
    <property type="nucleotide sequence ID" value="NZ_CP021434.1"/>
</dbReference>
<dbReference type="KEGG" id="tum:CBW65_10130"/>
<accession>A0A1Y0IPQ5</accession>
<dbReference type="PANTHER" id="PTHR37807">
    <property type="entry name" value="OS07G0160300 PROTEIN"/>
    <property type="match status" value="1"/>
</dbReference>
<dbReference type="AlphaFoldDB" id="A0A1Y0IPQ5"/>
<dbReference type="InterPro" id="IPR027417">
    <property type="entry name" value="P-loop_NTPase"/>
</dbReference>
<keyword evidence="1" id="KW-0067">ATP-binding</keyword>
<reference evidence="2" key="1">
    <citation type="submission" date="2017-05" db="EMBL/GenBank/DDBJ databases">
        <authorList>
            <person name="Sung H."/>
        </authorList>
    </citation>
    <scope>NUCLEOTIDE SEQUENCE [LARGE SCALE GENOMIC DNA]</scope>
    <source>
        <strain evidence="2">AR23208</strain>
    </source>
</reference>
<sequence>MFFLQMSGVPGSGKSTLARAVGKATGAVVIDHDIVKSALLQSGPADLDAGRAGMMSYEIEWALIDFHLSQGQSVILDSPCLYDVMVERGTALAEKHHATYKYVECALDDIKEVDHRLRTRQRMISQNDRVPSEEVFRKAFAGSKKPGDVPCLIVDTSKAFESYLDEVLRYVEG</sequence>
<keyword evidence="2" id="KW-1185">Reference proteome</keyword>
<keyword evidence="1" id="KW-0547">Nucleotide-binding</keyword>
<protein>
    <submittedName>
        <fullName evidence="1">ATP-binding protein</fullName>
    </submittedName>
</protein>
<dbReference type="EMBL" id="CP021434">
    <property type="protein sequence ID" value="ARU61314.1"/>
    <property type="molecule type" value="Genomic_DNA"/>
</dbReference>
<dbReference type="OrthoDB" id="3819922at2"/>
<proteinExistence type="predicted"/>